<gene>
    <name evidence="1" type="ORF">ACFQDD_05850</name>
</gene>
<accession>A0ABD5T579</accession>
<evidence type="ECO:0000313" key="1">
    <source>
        <dbReference type="EMBL" id="MFC6771042.1"/>
    </source>
</evidence>
<sequence length="67" mass="7093">SGRSPAVLALAWAVSRGVTPIPKATGDHVAENLRAVTAEIPDSVLRAVDALPPGDRHIDRDDAAWNR</sequence>
<dbReference type="InterPro" id="IPR036812">
    <property type="entry name" value="NAD(P)_OxRdtase_dom_sf"/>
</dbReference>
<feature type="non-terminal residue" evidence="1">
    <location>
        <position position="1"/>
    </location>
</feature>
<organism evidence="1 2">
    <name type="scientific">Halorubrum pallidum</name>
    <dbReference type="NCBI Taxonomy" id="1526114"/>
    <lineage>
        <taxon>Archaea</taxon>
        <taxon>Methanobacteriati</taxon>
        <taxon>Methanobacteriota</taxon>
        <taxon>Stenosarchaea group</taxon>
        <taxon>Halobacteria</taxon>
        <taxon>Halobacteriales</taxon>
        <taxon>Haloferacaceae</taxon>
        <taxon>Halorubrum</taxon>
    </lineage>
</organism>
<dbReference type="Gene3D" id="3.20.20.100">
    <property type="entry name" value="NADP-dependent oxidoreductase domain"/>
    <property type="match status" value="1"/>
</dbReference>
<dbReference type="Proteomes" id="UP001596274">
    <property type="component" value="Unassembled WGS sequence"/>
</dbReference>
<dbReference type="SUPFAM" id="SSF51430">
    <property type="entry name" value="NAD(P)-linked oxidoreductase"/>
    <property type="match status" value="1"/>
</dbReference>
<proteinExistence type="predicted"/>
<name>A0ABD5T579_9EURY</name>
<keyword evidence="2" id="KW-1185">Reference proteome</keyword>
<comment type="caution">
    <text evidence="1">The sequence shown here is derived from an EMBL/GenBank/DDBJ whole genome shotgun (WGS) entry which is preliminary data.</text>
</comment>
<dbReference type="EMBL" id="JBHSWT010000238">
    <property type="protein sequence ID" value="MFC6771042.1"/>
    <property type="molecule type" value="Genomic_DNA"/>
</dbReference>
<protein>
    <submittedName>
        <fullName evidence="1">Aldo/keto reductase</fullName>
    </submittedName>
</protein>
<dbReference type="AlphaFoldDB" id="A0ABD5T579"/>
<evidence type="ECO:0000313" key="2">
    <source>
        <dbReference type="Proteomes" id="UP001596274"/>
    </source>
</evidence>
<reference evidence="1 2" key="1">
    <citation type="journal article" date="2019" name="Int. J. Syst. Evol. Microbiol.">
        <title>The Global Catalogue of Microorganisms (GCM) 10K type strain sequencing project: providing services to taxonomists for standard genome sequencing and annotation.</title>
        <authorList>
            <consortium name="The Broad Institute Genomics Platform"/>
            <consortium name="The Broad Institute Genome Sequencing Center for Infectious Disease"/>
            <person name="Wu L."/>
            <person name="Ma J."/>
        </authorList>
    </citation>
    <scope>NUCLEOTIDE SEQUENCE [LARGE SCALE GENOMIC DNA]</scope>
    <source>
        <strain evidence="1 2">PJ61</strain>
    </source>
</reference>